<dbReference type="EnsemblMetazoa" id="ASIC003586-RA">
    <property type="protein sequence ID" value="ASIC003586-PA"/>
    <property type="gene ID" value="ASIC003586"/>
</dbReference>
<protein>
    <submittedName>
        <fullName evidence="2 3">F-box only protein 44 isoform X1</fullName>
    </submittedName>
</protein>
<evidence type="ECO:0000313" key="3">
    <source>
        <dbReference type="EnsemblMetazoa" id="ASIC003586-PA"/>
    </source>
</evidence>
<evidence type="ECO:0000256" key="1">
    <source>
        <dbReference type="SAM" id="MobiDB-lite"/>
    </source>
</evidence>
<sequence>MFLLHKPAETVQPDRDAAEEENDARWRKTSKTQEPQPPGSLSGQPHLLVSQR</sequence>
<dbReference type="AlphaFoldDB" id="A0A084VEM5"/>
<feature type="region of interest" description="Disordered" evidence="1">
    <location>
        <begin position="1"/>
        <end position="52"/>
    </location>
</feature>
<name>A0A084VEM5_ANOSI</name>
<dbReference type="EMBL" id="ATLV01012282">
    <property type="status" value="NOT_ANNOTATED_CDS"/>
    <property type="molecule type" value="Genomic_DNA"/>
</dbReference>
<evidence type="ECO:0000313" key="2">
    <source>
        <dbReference type="EMBL" id="KFB36419.1"/>
    </source>
</evidence>
<feature type="compositionally biased region" description="Basic and acidic residues" evidence="1">
    <location>
        <begin position="1"/>
        <end position="16"/>
    </location>
</feature>
<reference evidence="3" key="2">
    <citation type="submission" date="2020-05" db="UniProtKB">
        <authorList>
            <consortium name="EnsemblMetazoa"/>
        </authorList>
    </citation>
    <scope>IDENTIFICATION</scope>
</reference>
<gene>
    <name evidence="2" type="ORF">ZHAS_00003586</name>
</gene>
<dbReference type="EMBL" id="KE524778">
    <property type="protein sequence ID" value="KFB36419.1"/>
    <property type="molecule type" value="Genomic_DNA"/>
</dbReference>
<organism evidence="2">
    <name type="scientific">Anopheles sinensis</name>
    <name type="common">Mosquito</name>
    <dbReference type="NCBI Taxonomy" id="74873"/>
    <lineage>
        <taxon>Eukaryota</taxon>
        <taxon>Metazoa</taxon>
        <taxon>Ecdysozoa</taxon>
        <taxon>Arthropoda</taxon>
        <taxon>Hexapoda</taxon>
        <taxon>Insecta</taxon>
        <taxon>Pterygota</taxon>
        <taxon>Neoptera</taxon>
        <taxon>Endopterygota</taxon>
        <taxon>Diptera</taxon>
        <taxon>Nematocera</taxon>
        <taxon>Culicoidea</taxon>
        <taxon>Culicidae</taxon>
        <taxon>Anophelinae</taxon>
        <taxon>Anopheles</taxon>
    </lineage>
</organism>
<accession>A0A084VEM5</accession>
<reference evidence="2 4" key="1">
    <citation type="journal article" date="2014" name="BMC Genomics">
        <title>Genome sequence of Anopheles sinensis provides insight into genetics basis of mosquito competence for malaria parasites.</title>
        <authorList>
            <person name="Zhou D."/>
            <person name="Zhang D."/>
            <person name="Ding G."/>
            <person name="Shi L."/>
            <person name="Hou Q."/>
            <person name="Ye Y."/>
            <person name="Xu Y."/>
            <person name="Zhou H."/>
            <person name="Xiong C."/>
            <person name="Li S."/>
            <person name="Yu J."/>
            <person name="Hong S."/>
            <person name="Yu X."/>
            <person name="Zou P."/>
            <person name="Chen C."/>
            <person name="Chang X."/>
            <person name="Wang W."/>
            <person name="Lv Y."/>
            <person name="Sun Y."/>
            <person name="Ma L."/>
            <person name="Shen B."/>
            <person name="Zhu C."/>
        </authorList>
    </citation>
    <scope>NUCLEOTIDE SEQUENCE [LARGE SCALE GENOMIC DNA]</scope>
</reference>
<proteinExistence type="predicted"/>
<evidence type="ECO:0000313" key="4">
    <source>
        <dbReference type="Proteomes" id="UP000030765"/>
    </source>
</evidence>
<dbReference type="VEuPathDB" id="VectorBase:ASIC003586"/>
<dbReference type="Proteomes" id="UP000030765">
    <property type="component" value="Unassembled WGS sequence"/>
</dbReference>
<keyword evidence="4" id="KW-1185">Reference proteome</keyword>